<keyword evidence="3" id="KW-0564">Palmitate</keyword>
<dbReference type="SUPFAM" id="SSF141488">
    <property type="entry name" value="YdhA-like"/>
    <property type="match status" value="1"/>
</dbReference>
<feature type="domain" description="C-type lysozyme inhibitor" evidence="5">
    <location>
        <begin position="67"/>
        <end position="134"/>
    </location>
</feature>
<keyword evidence="2" id="KW-0472">Membrane</keyword>
<proteinExistence type="predicted"/>
<comment type="caution">
    <text evidence="6">The sequence shown here is derived from an EMBL/GenBank/DDBJ whole genome shotgun (WGS) entry which is preliminary data.</text>
</comment>
<evidence type="ECO:0000313" key="7">
    <source>
        <dbReference type="Proteomes" id="UP001597295"/>
    </source>
</evidence>
<organism evidence="6 7">
    <name type="scientific">Lacibacterium aquatile</name>
    <dbReference type="NCBI Taxonomy" id="1168082"/>
    <lineage>
        <taxon>Bacteria</taxon>
        <taxon>Pseudomonadati</taxon>
        <taxon>Pseudomonadota</taxon>
        <taxon>Alphaproteobacteria</taxon>
        <taxon>Rhodospirillales</taxon>
        <taxon>Rhodospirillaceae</taxon>
    </lineage>
</organism>
<keyword evidence="7" id="KW-1185">Reference proteome</keyword>
<reference evidence="7" key="1">
    <citation type="journal article" date="2019" name="Int. J. Syst. Evol. Microbiol.">
        <title>The Global Catalogue of Microorganisms (GCM) 10K type strain sequencing project: providing services to taxonomists for standard genome sequencing and annotation.</title>
        <authorList>
            <consortium name="The Broad Institute Genomics Platform"/>
            <consortium name="The Broad Institute Genome Sequencing Center for Infectious Disease"/>
            <person name="Wu L."/>
            <person name="Ma J."/>
        </authorList>
    </citation>
    <scope>NUCLEOTIDE SEQUENCE [LARGE SCALE GENOMIC DNA]</scope>
    <source>
        <strain evidence="7">CGMCC 1.19062</strain>
    </source>
</reference>
<protein>
    <submittedName>
        <fullName evidence="6">MliC family protein</fullName>
    </submittedName>
</protein>
<evidence type="ECO:0000256" key="1">
    <source>
        <dbReference type="ARBA" id="ARBA00022729"/>
    </source>
</evidence>
<dbReference type="InterPro" id="IPR018660">
    <property type="entry name" value="MliC"/>
</dbReference>
<evidence type="ECO:0000256" key="4">
    <source>
        <dbReference type="ARBA" id="ARBA00023288"/>
    </source>
</evidence>
<evidence type="ECO:0000256" key="3">
    <source>
        <dbReference type="ARBA" id="ARBA00023139"/>
    </source>
</evidence>
<keyword evidence="4" id="KW-0449">Lipoprotein</keyword>
<accession>A0ABW5DPH2</accession>
<keyword evidence="1" id="KW-0732">Signal</keyword>
<evidence type="ECO:0000259" key="5">
    <source>
        <dbReference type="Pfam" id="PF09864"/>
    </source>
</evidence>
<evidence type="ECO:0000313" key="6">
    <source>
        <dbReference type="EMBL" id="MFD2261796.1"/>
    </source>
</evidence>
<dbReference type="InterPro" id="IPR036328">
    <property type="entry name" value="MliC_sf"/>
</dbReference>
<dbReference type="Gene3D" id="2.40.128.200">
    <property type="match status" value="1"/>
</dbReference>
<dbReference type="EMBL" id="JBHUIP010000003">
    <property type="protein sequence ID" value="MFD2261796.1"/>
    <property type="molecule type" value="Genomic_DNA"/>
</dbReference>
<dbReference type="RefSeq" id="WP_379874711.1">
    <property type="nucleotide sequence ID" value="NZ_JBHUIP010000003.1"/>
</dbReference>
<name>A0ABW5DPH2_9PROT</name>
<evidence type="ECO:0000256" key="2">
    <source>
        <dbReference type="ARBA" id="ARBA00023136"/>
    </source>
</evidence>
<dbReference type="Pfam" id="PF09864">
    <property type="entry name" value="MliC"/>
    <property type="match status" value="1"/>
</dbReference>
<gene>
    <name evidence="6" type="ORF">ACFSM5_02785</name>
</gene>
<dbReference type="Proteomes" id="UP001597295">
    <property type="component" value="Unassembled WGS sequence"/>
</dbReference>
<sequence length="139" mass="15066">MRKVKTIDDALALERTLMRPLTSAALLATAVLTLSGCDTMKRWTNPDPSTVSETALPKKPAPVGAIYKCDNGDDLPVLFSDDRKDAMVTLNSGDAISMYNQPVASGFAYSDSKGYAIRGKGRELLWYVGNRAPVRCVLP</sequence>